<name>A0A0A3APM8_9PAST</name>
<keyword evidence="6 7" id="KW-0456">Lyase</keyword>
<dbReference type="Pfam" id="PF16363">
    <property type="entry name" value="GDP_Man_Dehyd"/>
    <property type="match status" value="1"/>
</dbReference>
<accession>A0A0A3APM8</accession>
<dbReference type="NCBIfam" id="TIGR01181">
    <property type="entry name" value="dTDP_gluc_dehyt"/>
    <property type="match status" value="1"/>
</dbReference>
<dbReference type="GO" id="GO:0008460">
    <property type="term" value="F:dTDP-glucose 4,6-dehydratase activity"/>
    <property type="evidence" value="ECO:0007669"/>
    <property type="project" value="UniProtKB-EC"/>
</dbReference>
<dbReference type="Proteomes" id="UP000030380">
    <property type="component" value="Unassembled WGS sequence"/>
</dbReference>
<evidence type="ECO:0000256" key="7">
    <source>
        <dbReference type="RuleBase" id="RU004473"/>
    </source>
</evidence>
<dbReference type="RefSeq" id="WP_034612202.1">
    <property type="nucleotide sequence ID" value="NZ_JSUM01000002.1"/>
</dbReference>
<dbReference type="InterPro" id="IPR036291">
    <property type="entry name" value="NAD(P)-bd_dom_sf"/>
</dbReference>
<keyword evidence="10" id="KW-1185">Reference proteome</keyword>
<comment type="catalytic activity">
    <reaction evidence="1 7">
        <text>dTDP-alpha-D-glucose = dTDP-4-dehydro-6-deoxy-alpha-D-glucose + H2O</text>
        <dbReference type="Rhea" id="RHEA:17221"/>
        <dbReference type="ChEBI" id="CHEBI:15377"/>
        <dbReference type="ChEBI" id="CHEBI:57477"/>
        <dbReference type="ChEBI" id="CHEBI:57649"/>
        <dbReference type="EC" id="4.2.1.46"/>
    </reaction>
</comment>
<gene>
    <name evidence="9" type="ORF">OA57_00840</name>
</gene>
<dbReference type="PANTHER" id="PTHR43000">
    <property type="entry name" value="DTDP-D-GLUCOSE 4,6-DEHYDRATASE-RELATED"/>
    <property type="match status" value="1"/>
</dbReference>
<evidence type="ECO:0000259" key="8">
    <source>
        <dbReference type="Pfam" id="PF16363"/>
    </source>
</evidence>
<dbReference type="SUPFAM" id="SSF51735">
    <property type="entry name" value="NAD(P)-binding Rossmann-fold domains"/>
    <property type="match status" value="1"/>
</dbReference>
<dbReference type="AlphaFoldDB" id="A0A0A3APM8"/>
<evidence type="ECO:0000256" key="5">
    <source>
        <dbReference type="ARBA" id="ARBA00023027"/>
    </source>
</evidence>
<dbReference type="CDD" id="cd05246">
    <property type="entry name" value="dTDP_GD_SDR_e"/>
    <property type="match status" value="1"/>
</dbReference>
<dbReference type="GO" id="GO:0009225">
    <property type="term" value="P:nucleotide-sugar metabolic process"/>
    <property type="evidence" value="ECO:0007669"/>
    <property type="project" value="InterPro"/>
</dbReference>
<comment type="caution">
    <text evidence="9">The sequence shown here is derived from an EMBL/GenBank/DDBJ whole genome shotgun (WGS) entry which is preliminary data.</text>
</comment>
<feature type="domain" description="NAD(P)-binding" evidence="8">
    <location>
        <begin position="4"/>
        <end position="326"/>
    </location>
</feature>
<dbReference type="NCBIfam" id="NF007490">
    <property type="entry name" value="PRK10084.1"/>
    <property type="match status" value="1"/>
</dbReference>
<comment type="similarity">
    <text evidence="3 7">Belongs to the NAD(P)-dependent epimerase/dehydratase family. dTDP-glucose dehydratase subfamily.</text>
</comment>
<dbReference type="EC" id="4.2.1.46" evidence="4 7"/>
<comment type="cofactor">
    <cofactor evidence="2 7">
        <name>NAD(+)</name>
        <dbReference type="ChEBI" id="CHEBI:57540"/>
    </cofactor>
</comment>
<proteinExistence type="inferred from homology"/>
<reference evidence="9 10" key="1">
    <citation type="submission" date="2014-11" db="EMBL/GenBank/DDBJ databases">
        <title>Draft genome sequence of Chelonobacter oris 1662T, associated with respiratory disease in Hermann's Tortoises.</title>
        <authorList>
            <person name="Kudirkiene E."/>
            <person name="Hansen M.J."/>
            <person name="Bojesen A.M."/>
        </authorList>
    </citation>
    <scope>NUCLEOTIDE SEQUENCE [LARGE SCALE GENOMIC DNA]</scope>
    <source>
        <strain evidence="9 10">1662</strain>
    </source>
</reference>
<dbReference type="Gene3D" id="3.90.25.10">
    <property type="entry name" value="UDP-galactose 4-epimerase, domain 1"/>
    <property type="match status" value="1"/>
</dbReference>
<evidence type="ECO:0000256" key="6">
    <source>
        <dbReference type="ARBA" id="ARBA00023239"/>
    </source>
</evidence>
<dbReference type="EMBL" id="JSUM01000002">
    <property type="protein sequence ID" value="KGQ71373.1"/>
    <property type="molecule type" value="Genomic_DNA"/>
</dbReference>
<dbReference type="STRING" id="505317.OA57_00840"/>
<dbReference type="InterPro" id="IPR016040">
    <property type="entry name" value="NAD(P)-bd_dom"/>
</dbReference>
<evidence type="ECO:0000256" key="4">
    <source>
        <dbReference type="ARBA" id="ARBA00011990"/>
    </source>
</evidence>
<dbReference type="Gene3D" id="3.40.50.720">
    <property type="entry name" value="NAD(P)-binding Rossmann-like Domain"/>
    <property type="match status" value="1"/>
</dbReference>
<evidence type="ECO:0000256" key="2">
    <source>
        <dbReference type="ARBA" id="ARBA00001911"/>
    </source>
</evidence>
<keyword evidence="5" id="KW-0520">NAD</keyword>
<evidence type="ECO:0000256" key="1">
    <source>
        <dbReference type="ARBA" id="ARBA00001539"/>
    </source>
</evidence>
<sequence>MNILVTGGAGFIGSAVVRHIINHTDDSVINLDKLTYAGNLESLESIENNPRYTFEQADICDKTALERIFQQYQPDVIMHLAAESHVDRSIDGPAAFIETNIVGTYTLLEAARGYWNRLDSEKKQAFRFHHISTDEVYGDLEGTDELFTESTPYAPSSPYSASKASSDHLVRAWLRTYGLPTIVTNCSNNYGPFHFPEKLIPLMILNALDGKPLPVYGDGMQIRDWLFVEDHAGALYKVATEGKIGETYNIGGHNEKANIEVVKTICALLEELVPNKPQGVENYQDLITYVTDRPGHDVRYAIDAGKIGRELGWKPEETFESGIRKTVEWYLNNKKWWRRVLDGSYSLERLGAQK</sequence>
<evidence type="ECO:0000313" key="9">
    <source>
        <dbReference type="EMBL" id="KGQ71373.1"/>
    </source>
</evidence>
<evidence type="ECO:0000313" key="10">
    <source>
        <dbReference type="Proteomes" id="UP000030380"/>
    </source>
</evidence>
<dbReference type="FunFam" id="3.40.50.720:FF:000108">
    <property type="entry name" value="dTDP-glucose 4,6-dehydratase"/>
    <property type="match status" value="1"/>
</dbReference>
<evidence type="ECO:0000256" key="3">
    <source>
        <dbReference type="ARBA" id="ARBA00008178"/>
    </source>
</evidence>
<dbReference type="InterPro" id="IPR005888">
    <property type="entry name" value="dTDP_Gluc_deHydtase"/>
</dbReference>
<protein>
    <recommendedName>
        <fullName evidence="4 7">dTDP-glucose 4,6-dehydratase</fullName>
        <ecNumber evidence="4 7">4.2.1.46</ecNumber>
    </recommendedName>
</protein>
<organism evidence="9 10">
    <name type="scientific">Chelonobacter oris</name>
    <dbReference type="NCBI Taxonomy" id="505317"/>
    <lineage>
        <taxon>Bacteria</taxon>
        <taxon>Pseudomonadati</taxon>
        <taxon>Pseudomonadota</taxon>
        <taxon>Gammaproteobacteria</taxon>
        <taxon>Pasteurellales</taxon>
        <taxon>Pasteurellaceae</taxon>
        <taxon>Chelonobacter</taxon>
    </lineage>
</organism>